<keyword evidence="4" id="KW-0597">Phosphoprotein</keyword>
<dbReference type="GO" id="GO:0016020">
    <property type="term" value="C:membrane"/>
    <property type="evidence" value="ECO:0007669"/>
    <property type="project" value="UniProtKB-SubCell"/>
</dbReference>
<keyword evidence="7" id="KW-0418">Kinase</keyword>
<reference evidence="13" key="1">
    <citation type="submission" date="2022-08" db="EMBL/GenBank/DDBJ databases">
        <title>Draft genome sequencing of Roseisolibacter agri AW1220.</title>
        <authorList>
            <person name="Tobiishi Y."/>
            <person name="Tonouchi A."/>
        </authorList>
    </citation>
    <scope>NUCLEOTIDE SEQUENCE</scope>
    <source>
        <strain evidence="13">AW1220</strain>
    </source>
</reference>
<dbReference type="PRINTS" id="PR00344">
    <property type="entry name" value="BCTRLSENSOR"/>
</dbReference>
<keyword evidence="10" id="KW-0472">Membrane</keyword>
<keyword evidence="14" id="KW-1185">Reference proteome</keyword>
<comment type="catalytic activity">
    <reaction evidence="1">
        <text>ATP + protein L-histidine = ADP + protein N-phospho-L-histidine.</text>
        <dbReference type="EC" id="2.7.13.3"/>
    </reaction>
</comment>
<dbReference type="CDD" id="cd00082">
    <property type="entry name" value="HisKA"/>
    <property type="match status" value="1"/>
</dbReference>
<dbReference type="EMBL" id="BRXS01000001">
    <property type="protein sequence ID" value="GLC23686.1"/>
    <property type="molecule type" value="Genomic_DNA"/>
</dbReference>
<evidence type="ECO:0000313" key="14">
    <source>
        <dbReference type="Proteomes" id="UP001161325"/>
    </source>
</evidence>
<organism evidence="13 14">
    <name type="scientific">Roseisolibacter agri</name>
    <dbReference type="NCBI Taxonomy" id="2014610"/>
    <lineage>
        <taxon>Bacteria</taxon>
        <taxon>Pseudomonadati</taxon>
        <taxon>Gemmatimonadota</taxon>
        <taxon>Gemmatimonadia</taxon>
        <taxon>Gemmatimonadales</taxon>
        <taxon>Gemmatimonadaceae</taxon>
        <taxon>Roseisolibacter</taxon>
    </lineage>
</organism>
<evidence type="ECO:0000256" key="1">
    <source>
        <dbReference type="ARBA" id="ARBA00000085"/>
    </source>
</evidence>
<evidence type="ECO:0000256" key="7">
    <source>
        <dbReference type="ARBA" id="ARBA00022777"/>
    </source>
</evidence>
<evidence type="ECO:0000256" key="11">
    <source>
        <dbReference type="ARBA" id="ARBA00023306"/>
    </source>
</evidence>
<dbReference type="InterPro" id="IPR003661">
    <property type="entry name" value="HisK_dim/P_dom"/>
</dbReference>
<name>A0AA37Q647_9BACT</name>
<dbReference type="FunFam" id="1.10.287.130:FF:000038">
    <property type="entry name" value="Sensory transduction histidine kinase"/>
    <property type="match status" value="1"/>
</dbReference>
<evidence type="ECO:0000256" key="2">
    <source>
        <dbReference type="ARBA" id="ARBA00004370"/>
    </source>
</evidence>
<dbReference type="AlphaFoldDB" id="A0AA37Q647"/>
<keyword evidence="8" id="KW-0067">ATP-binding</keyword>
<proteinExistence type="predicted"/>
<dbReference type="Proteomes" id="UP001161325">
    <property type="component" value="Unassembled WGS sequence"/>
</dbReference>
<dbReference type="SUPFAM" id="SSF55874">
    <property type="entry name" value="ATPase domain of HSP90 chaperone/DNA topoisomerase II/histidine kinase"/>
    <property type="match status" value="1"/>
</dbReference>
<dbReference type="InterPro" id="IPR007891">
    <property type="entry name" value="CHASE3"/>
</dbReference>
<dbReference type="EC" id="2.7.13.3" evidence="3"/>
<dbReference type="SMART" id="SM00388">
    <property type="entry name" value="HisKA"/>
    <property type="match status" value="1"/>
</dbReference>
<dbReference type="InterPro" id="IPR003594">
    <property type="entry name" value="HATPase_dom"/>
</dbReference>
<evidence type="ECO:0000256" key="5">
    <source>
        <dbReference type="ARBA" id="ARBA00022679"/>
    </source>
</evidence>
<evidence type="ECO:0000256" key="6">
    <source>
        <dbReference type="ARBA" id="ARBA00022741"/>
    </source>
</evidence>
<dbReference type="CDD" id="cd19410">
    <property type="entry name" value="HK9-like_sensor"/>
    <property type="match status" value="1"/>
</dbReference>
<sequence>MAESIRRTVALAVAAWLLFLVLVGTAAYQSMHRLLDTATAVSETHRVLRLLESTYSRVADAEVGARGYVLTGDVPYLRAYQDSRREVDANVESLRAVIDEGTPQRERLNQLEGLVGRRLSLLRETIDRRRENLESAIAIVRSGRGRVLSDSIRTLIDELERNEELVLVLQSEGERAWVRQVIGSIALSLATALAAGLLVLNVIRRDLAGRAAAARALRDAKESAEAANRAKSDFLARMSHELRTPLNSVIGFSNVLLKTRASDLGDDGRTYLERVRDNGMHLLTMIDDLLDIARIEVGRIAIDSRTVALEALVRDVVGAFEEDARRRGLGLYADLPDAPARLEADPSRLRQVLVNLVSNALRFTRRGSVTVRVVTDPVSGVPLRMEVVDTGIGIPLDRQAAVFEAFEQADTSTGREFGGTGLGLAISRSLCELMGFQLTLQSTPNVGSTFSIVLSPARAAAPARVEETVGAG</sequence>
<evidence type="ECO:0000256" key="10">
    <source>
        <dbReference type="ARBA" id="ARBA00023136"/>
    </source>
</evidence>
<dbReference type="InterPro" id="IPR050736">
    <property type="entry name" value="Sensor_HK_Regulatory"/>
</dbReference>
<dbReference type="Pfam" id="PF05227">
    <property type="entry name" value="CHASE3"/>
    <property type="match status" value="1"/>
</dbReference>
<dbReference type="PROSITE" id="PS50109">
    <property type="entry name" value="HIS_KIN"/>
    <property type="match status" value="1"/>
</dbReference>
<dbReference type="GO" id="GO:0000155">
    <property type="term" value="F:phosphorelay sensor kinase activity"/>
    <property type="evidence" value="ECO:0007669"/>
    <property type="project" value="InterPro"/>
</dbReference>
<feature type="domain" description="Histidine kinase" evidence="12">
    <location>
        <begin position="237"/>
        <end position="458"/>
    </location>
</feature>
<dbReference type="RefSeq" id="WP_284348129.1">
    <property type="nucleotide sequence ID" value="NZ_BRXS01000001.1"/>
</dbReference>
<keyword evidence="11" id="KW-0131">Cell cycle</keyword>
<accession>A0AA37Q647</accession>
<dbReference type="InterPro" id="IPR004358">
    <property type="entry name" value="Sig_transdc_His_kin-like_C"/>
</dbReference>
<gene>
    <name evidence="13" type="ORF">rosag_01990</name>
</gene>
<dbReference type="PANTHER" id="PTHR43711">
    <property type="entry name" value="TWO-COMPONENT HISTIDINE KINASE"/>
    <property type="match status" value="1"/>
</dbReference>
<comment type="caution">
    <text evidence="13">The sequence shown here is derived from an EMBL/GenBank/DDBJ whole genome shotgun (WGS) entry which is preliminary data.</text>
</comment>
<evidence type="ECO:0000256" key="8">
    <source>
        <dbReference type="ARBA" id="ARBA00022840"/>
    </source>
</evidence>
<dbReference type="SMART" id="SM00387">
    <property type="entry name" value="HATPase_c"/>
    <property type="match status" value="1"/>
</dbReference>
<keyword evidence="9" id="KW-0902">Two-component regulatory system</keyword>
<evidence type="ECO:0000256" key="9">
    <source>
        <dbReference type="ARBA" id="ARBA00023012"/>
    </source>
</evidence>
<dbReference type="InterPro" id="IPR005467">
    <property type="entry name" value="His_kinase_dom"/>
</dbReference>
<dbReference type="CDD" id="cd16922">
    <property type="entry name" value="HATPase_EvgS-ArcB-TorS-like"/>
    <property type="match status" value="1"/>
</dbReference>
<evidence type="ECO:0000259" key="12">
    <source>
        <dbReference type="PROSITE" id="PS50109"/>
    </source>
</evidence>
<dbReference type="GO" id="GO:0005524">
    <property type="term" value="F:ATP binding"/>
    <property type="evidence" value="ECO:0007669"/>
    <property type="project" value="UniProtKB-KW"/>
</dbReference>
<evidence type="ECO:0000256" key="4">
    <source>
        <dbReference type="ARBA" id="ARBA00022553"/>
    </source>
</evidence>
<dbReference type="InterPro" id="IPR036890">
    <property type="entry name" value="HATPase_C_sf"/>
</dbReference>
<keyword evidence="5" id="KW-0808">Transferase</keyword>
<evidence type="ECO:0000256" key="3">
    <source>
        <dbReference type="ARBA" id="ARBA00012438"/>
    </source>
</evidence>
<keyword evidence="6" id="KW-0547">Nucleotide-binding</keyword>
<dbReference type="FunFam" id="3.30.565.10:FF:000010">
    <property type="entry name" value="Sensor histidine kinase RcsC"/>
    <property type="match status" value="1"/>
</dbReference>
<dbReference type="PANTHER" id="PTHR43711:SF26">
    <property type="entry name" value="SENSOR HISTIDINE KINASE RCSC"/>
    <property type="match status" value="1"/>
</dbReference>
<dbReference type="Pfam" id="PF02518">
    <property type="entry name" value="HATPase_c"/>
    <property type="match status" value="1"/>
</dbReference>
<evidence type="ECO:0000313" key="13">
    <source>
        <dbReference type="EMBL" id="GLC23686.1"/>
    </source>
</evidence>
<dbReference type="SUPFAM" id="SSF47384">
    <property type="entry name" value="Homodimeric domain of signal transducing histidine kinase"/>
    <property type="match status" value="1"/>
</dbReference>
<protein>
    <recommendedName>
        <fullName evidence="3">histidine kinase</fullName>
        <ecNumber evidence="3">2.7.13.3</ecNumber>
    </recommendedName>
</protein>
<dbReference type="Gene3D" id="3.30.565.10">
    <property type="entry name" value="Histidine kinase-like ATPase, C-terminal domain"/>
    <property type="match status" value="1"/>
</dbReference>
<dbReference type="Gene3D" id="1.10.287.130">
    <property type="match status" value="1"/>
</dbReference>
<comment type="subcellular location">
    <subcellularLocation>
        <location evidence="2">Membrane</location>
    </subcellularLocation>
</comment>
<dbReference type="Pfam" id="PF00512">
    <property type="entry name" value="HisKA"/>
    <property type="match status" value="1"/>
</dbReference>
<dbReference type="InterPro" id="IPR036097">
    <property type="entry name" value="HisK_dim/P_sf"/>
</dbReference>